<dbReference type="InterPro" id="IPR000834">
    <property type="entry name" value="Peptidase_M14"/>
</dbReference>
<evidence type="ECO:0000256" key="2">
    <source>
        <dbReference type="PROSITE-ProRule" id="PRU01379"/>
    </source>
</evidence>
<proteinExistence type="inferred from homology"/>
<dbReference type="Pfam" id="PF00246">
    <property type="entry name" value="Peptidase_M14"/>
    <property type="match status" value="1"/>
</dbReference>
<feature type="active site" description="Proton donor/acceptor" evidence="2">
    <location>
        <position position="327"/>
    </location>
</feature>
<accession>A0A6A6GPV7</accession>
<evidence type="ECO:0000256" key="3">
    <source>
        <dbReference type="SAM" id="SignalP"/>
    </source>
</evidence>
<dbReference type="GO" id="GO:0008270">
    <property type="term" value="F:zinc ion binding"/>
    <property type="evidence" value="ECO:0007669"/>
    <property type="project" value="InterPro"/>
</dbReference>
<dbReference type="SUPFAM" id="SSF53187">
    <property type="entry name" value="Zn-dependent exopeptidases"/>
    <property type="match status" value="1"/>
</dbReference>
<keyword evidence="6" id="KW-1185">Reference proteome</keyword>
<evidence type="ECO:0000313" key="6">
    <source>
        <dbReference type="Proteomes" id="UP000799538"/>
    </source>
</evidence>
<feature type="chain" id="PRO_5025609184" evidence="3">
    <location>
        <begin position="19"/>
        <end position="543"/>
    </location>
</feature>
<evidence type="ECO:0000256" key="1">
    <source>
        <dbReference type="ARBA" id="ARBA00005988"/>
    </source>
</evidence>
<feature type="signal peptide" evidence="3">
    <location>
        <begin position="1"/>
        <end position="18"/>
    </location>
</feature>
<comment type="similarity">
    <text evidence="1 2">Belongs to the peptidase M14 family.</text>
</comment>
<dbReference type="Proteomes" id="UP000799538">
    <property type="component" value="Unassembled WGS sequence"/>
</dbReference>
<keyword evidence="5" id="KW-0121">Carboxypeptidase</keyword>
<reference evidence="6" key="1">
    <citation type="journal article" date="2020" name="Stud. Mycol.">
        <title>101 Dothideomycetes genomes: A test case for predicting lifestyles and emergence of pathogens.</title>
        <authorList>
            <person name="Haridas S."/>
            <person name="Albert R."/>
            <person name="Binder M."/>
            <person name="Bloem J."/>
            <person name="LaButti K."/>
            <person name="Salamov A."/>
            <person name="Andreopoulos B."/>
            <person name="Baker S."/>
            <person name="Barry K."/>
            <person name="Bills G."/>
            <person name="Bluhm B."/>
            <person name="Cannon C."/>
            <person name="Castanera R."/>
            <person name="Culley D."/>
            <person name="Daum C."/>
            <person name="Ezra D."/>
            <person name="Gonzalez J."/>
            <person name="Henrissat B."/>
            <person name="Kuo A."/>
            <person name="Liang C."/>
            <person name="Lipzen A."/>
            <person name="Lutzoni F."/>
            <person name="Magnuson J."/>
            <person name="Mondo S."/>
            <person name="Nolan M."/>
            <person name="Ohm R."/>
            <person name="Pangilinan J."/>
            <person name="Park H.-J."/>
            <person name="Ramirez L."/>
            <person name="Alfaro M."/>
            <person name="Sun H."/>
            <person name="Tritt A."/>
            <person name="Yoshinaga Y."/>
            <person name="Zwiers L.-H."/>
            <person name="Turgeon B."/>
            <person name="Goodwin S."/>
            <person name="Spatafora J."/>
            <person name="Crous P."/>
            <person name="Grigoriev I."/>
        </authorList>
    </citation>
    <scope>NUCLEOTIDE SEQUENCE [LARGE SCALE GENOMIC DNA]</scope>
    <source>
        <strain evidence="6">CECT 20119</strain>
    </source>
</reference>
<feature type="domain" description="Peptidase M14" evidence="4">
    <location>
        <begin position="67"/>
        <end position="356"/>
    </location>
</feature>
<evidence type="ECO:0000313" key="5">
    <source>
        <dbReference type="EMBL" id="KAF2227658.1"/>
    </source>
</evidence>
<dbReference type="Gene3D" id="3.40.630.10">
    <property type="entry name" value="Zn peptidases"/>
    <property type="match status" value="1"/>
</dbReference>
<name>A0A6A6GPV7_9PEZI</name>
<protein>
    <submittedName>
        <fullName evidence="5">Carboxypeptidase</fullName>
    </submittedName>
</protein>
<sequence>MRSTTILSGLLVLTSVHGVQYGNNFVAVRRDPPQVEANFPRPNVTLLSPAFTNPGSVPPEFSNGTEGPTSDAVMNAYLQALAEKNEWITYQPADYLSEEGKTIPYLFLSLSSVAPEPGNMAAYRESAPAGKVRVWIQGAVHGNEPAGDQAVLALLGKMDADQAWARSILEKVDILVLPRYNLDGVAYFQRTLATNFDPNRDHIKLARQQTRDIKETFTGFAPHVAADMHEYGASTRYGGLYVQASDALYSAAKNLNIAPSIRNLSETLFAPGIGANLVSNGFRWEPYVTGSSSTVPNSTVTFAEAGSDSKIGRNAMGLTQCITFLFEMRGIGIADQEFYRRTAAGLNMLESTVQIAADNAELVYETVEGGIEDFVNSQDPVVVTDRTELSTRNWQFVEFASGNLVSVPVRFRSTTPTIANLTRARPEAYIIPRSWVDLVRRLEVAGLEVETLPNTFRGNVEVLTAQSLDFDSGYYEGVVLATVTTTASQKNIELPAGSFRVSTRQKNAALAFNALEPENIDSYVSFNIIPLEPGDEYPVFRQL</sequence>
<dbReference type="PROSITE" id="PS52035">
    <property type="entry name" value="PEPTIDASE_M14"/>
    <property type="match status" value="1"/>
</dbReference>
<dbReference type="GO" id="GO:0004181">
    <property type="term" value="F:metallocarboxypeptidase activity"/>
    <property type="evidence" value="ECO:0007669"/>
    <property type="project" value="InterPro"/>
</dbReference>
<dbReference type="CDD" id="cd06242">
    <property type="entry name" value="M14-like"/>
    <property type="match status" value="1"/>
</dbReference>
<keyword evidence="5" id="KW-0378">Hydrolase</keyword>
<keyword evidence="5" id="KW-0645">Protease</keyword>
<keyword evidence="3" id="KW-0732">Signal</keyword>
<dbReference type="GO" id="GO:0006508">
    <property type="term" value="P:proteolysis"/>
    <property type="evidence" value="ECO:0007669"/>
    <property type="project" value="InterPro"/>
</dbReference>
<evidence type="ECO:0000259" key="4">
    <source>
        <dbReference type="PROSITE" id="PS52035"/>
    </source>
</evidence>
<dbReference type="AlphaFoldDB" id="A0A6A6GPV7"/>
<dbReference type="EMBL" id="ML992501">
    <property type="protein sequence ID" value="KAF2227658.1"/>
    <property type="molecule type" value="Genomic_DNA"/>
</dbReference>
<gene>
    <name evidence="5" type="ORF">BDZ85DRAFT_187778</name>
</gene>
<organism evidence="5 6">
    <name type="scientific">Elsinoe ampelina</name>
    <dbReference type="NCBI Taxonomy" id="302913"/>
    <lineage>
        <taxon>Eukaryota</taxon>
        <taxon>Fungi</taxon>
        <taxon>Dikarya</taxon>
        <taxon>Ascomycota</taxon>
        <taxon>Pezizomycotina</taxon>
        <taxon>Dothideomycetes</taxon>
        <taxon>Dothideomycetidae</taxon>
        <taxon>Myriangiales</taxon>
        <taxon>Elsinoaceae</taxon>
        <taxon>Elsinoe</taxon>
    </lineage>
</organism>
<dbReference type="OrthoDB" id="3626597at2759"/>